<dbReference type="OrthoDB" id="3693536at2759"/>
<reference evidence="2 3" key="1">
    <citation type="journal article" date="2012" name="PLoS Pathog.">
        <title>Diverse lifestyles and strategies of plant pathogenesis encoded in the genomes of eighteen Dothideomycetes fungi.</title>
        <authorList>
            <person name="Ohm R.A."/>
            <person name="Feau N."/>
            <person name="Henrissat B."/>
            <person name="Schoch C.L."/>
            <person name="Horwitz B.A."/>
            <person name="Barry K.W."/>
            <person name="Condon B.J."/>
            <person name="Copeland A.C."/>
            <person name="Dhillon B."/>
            <person name="Glaser F."/>
            <person name="Hesse C.N."/>
            <person name="Kosti I."/>
            <person name="LaButti K."/>
            <person name="Lindquist E.A."/>
            <person name="Lucas S."/>
            <person name="Salamov A.A."/>
            <person name="Bradshaw R.E."/>
            <person name="Ciuffetti L."/>
            <person name="Hamelin R.C."/>
            <person name="Kema G.H.J."/>
            <person name="Lawrence C."/>
            <person name="Scott J.A."/>
            <person name="Spatafora J.W."/>
            <person name="Turgeon B.G."/>
            <person name="de Wit P.J.G.M."/>
            <person name="Zhong S."/>
            <person name="Goodwin S.B."/>
            <person name="Grigoriev I.V."/>
        </authorList>
    </citation>
    <scope>NUCLEOTIDE SEQUENCE [LARGE SCALE GENOMIC DNA]</scope>
    <source>
        <strain evidence="3">28A</strain>
    </source>
</reference>
<keyword evidence="3" id="KW-1185">Reference proteome</keyword>
<gene>
    <name evidence="2" type="ORF">SETTUDRAFT_134070</name>
</gene>
<dbReference type="AlphaFoldDB" id="R0KWD8"/>
<dbReference type="EMBL" id="KB908481">
    <property type="protein sequence ID" value="EOA92042.1"/>
    <property type="molecule type" value="Genomic_DNA"/>
</dbReference>
<dbReference type="RefSeq" id="XP_008021005.1">
    <property type="nucleotide sequence ID" value="XM_008022814.1"/>
</dbReference>
<reference evidence="2 3" key="2">
    <citation type="journal article" date="2013" name="PLoS Genet.">
        <title>Comparative genome structure, secondary metabolite, and effector coding capacity across Cochliobolus pathogens.</title>
        <authorList>
            <person name="Condon B.J."/>
            <person name="Leng Y."/>
            <person name="Wu D."/>
            <person name="Bushley K.E."/>
            <person name="Ohm R.A."/>
            <person name="Otillar R."/>
            <person name="Martin J."/>
            <person name="Schackwitz W."/>
            <person name="Grimwood J."/>
            <person name="MohdZainudin N."/>
            <person name="Xue C."/>
            <person name="Wang R."/>
            <person name="Manning V.A."/>
            <person name="Dhillon B."/>
            <person name="Tu Z.J."/>
            <person name="Steffenson B.J."/>
            <person name="Salamov A."/>
            <person name="Sun H."/>
            <person name="Lowry S."/>
            <person name="LaButti K."/>
            <person name="Han J."/>
            <person name="Copeland A."/>
            <person name="Lindquist E."/>
            <person name="Barry K."/>
            <person name="Schmutz J."/>
            <person name="Baker S.E."/>
            <person name="Ciuffetti L.M."/>
            <person name="Grigoriev I.V."/>
            <person name="Zhong S."/>
            <person name="Turgeon B.G."/>
        </authorList>
    </citation>
    <scope>NUCLEOTIDE SEQUENCE [LARGE SCALE GENOMIC DNA]</scope>
    <source>
        <strain evidence="3">28A</strain>
    </source>
</reference>
<keyword evidence="1" id="KW-0175">Coiled coil</keyword>
<evidence type="ECO:0000313" key="3">
    <source>
        <dbReference type="Proteomes" id="UP000016935"/>
    </source>
</evidence>
<proteinExistence type="predicted"/>
<dbReference type="GeneID" id="19396233"/>
<accession>R0KWD8</accession>
<sequence length="265" mass="30543">MLPITEYKGTFSFVSSRLYNNIKSVLPHYNEKDPETWPYIALATIEKHCPYRGYPDLPTGVAYERSVLERYEEMYSAEERRQGASLNGSFHERYPFNYDEHDVLKDQVDITSSEYGGYIEDEPDVAVDEPDVVADEPDIRREAARLRGKLFDKNSQLMSSQQNLKEYEAAESWRRNAVSNAEYELGKQRQRADAAERECMLQKTSNIQLVERIKNLEAYCTQLEENITVMDGGRGRKQIQVIDVDSDEDLMEGLGYSEMRSSSLG</sequence>
<dbReference type="Proteomes" id="UP000016935">
    <property type="component" value="Unassembled WGS sequence"/>
</dbReference>
<organism evidence="2 3">
    <name type="scientific">Exserohilum turcicum (strain 28A)</name>
    <name type="common">Northern leaf blight fungus</name>
    <name type="synonym">Setosphaeria turcica</name>
    <dbReference type="NCBI Taxonomy" id="671987"/>
    <lineage>
        <taxon>Eukaryota</taxon>
        <taxon>Fungi</taxon>
        <taxon>Dikarya</taxon>
        <taxon>Ascomycota</taxon>
        <taxon>Pezizomycotina</taxon>
        <taxon>Dothideomycetes</taxon>
        <taxon>Pleosporomycetidae</taxon>
        <taxon>Pleosporales</taxon>
        <taxon>Pleosporineae</taxon>
        <taxon>Pleosporaceae</taxon>
        <taxon>Exserohilum</taxon>
    </lineage>
</organism>
<evidence type="ECO:0000256" key="1">
    <source>
        <dbReference type="SAM" id="Coils"/>
    </source>
</evidence>
<name>R0KWD8_EXST2</name>
<feature type="coiled-coil region" evidence="1">
    <location>
        <begin position="178"/>
        <end position="226"/>
    </location>
</feature>
<evidence type="ECO:0000313" key="2">
    <source>
        <dbReference type="EMBL" id="EOA92042.1"/>
    </source>
</evidence>
<dbReference type="HOGENOM" id="CLU_973147_0_0_1"/>
<protein>
    <submittedName>
        <fullName evidence="2">Uncharacterized protein</fullName>
    </submittedName>
</protein>